<dbReference type="KEGG" id="pmf:P9303_22801"/>
<protein>
    <submittedName>
        <fullName evidence="1">Uncharacterized protein</fullName>
    </submittedName>
</protein>
<sequence>MVTLSLGNFSVFKYFSILAMKPTSELLKESQEQLSQTELAIQDLEKMLGLMNKRFDELNGMVIGLGQVLTLEESKRDDDRKREEQRLRLEEEHLDKFEQNTRLD</sequence>
<proteinExistence type="predicted"/>
<reference evidence="1 2" key="1">
    <citation type="journal article" date="2007" name="PLoS Genet.">
        <title>Patterns and implications of gene gain and loss in the evolution of Prochlorococcus.</title>
        <authorList>
            <person name="Kettler G.C."/>
            <person name="Martiny A.C."/>
            <person name="Huang K."/>
            <person name="Zucker J."/>
            <person name="Coleman M.L."/>
            <person name="Rodrigue S."/>
            <person name="Chen F."/>
            <person name="Lapidus A."/>
            <person name="Ferriera S."/>
            <person name="Johnson J."/>
            <person name="Steglich C."/>
            <person name="Church G.M."/>
            <person name="Richardson P."/>
            <person name="Chisholm S.W."/>
        </authorList>
    </citation>
    <scope>NUCLEOTIDE SEQUENCE [LARGE SCALE GENOMIC DNA]</scope>
    <source>
        <strain evidence="1 2">MIT 9303</strain>
    </source>
</reference>
<accession>A2CC05</accession>
<dbReference type="RefSeq" id="WP_011826883.1">
    <property type="nucleotide sequence ID" value="NC_008820.1"/>
</dbReference>
<evidence type="ECO:0000313" key="1">
    <source>
        <dbReference type="EMBL" id="ABM79015.1"/>
    </source>
</evidence>
<dbReference type="AlphaFoldDB" id="A2CC05"/>
<dbReference type="EMBL" id="CP000554">
    <property type="protein sequence ID" value="ABM79015.1"/>
    <property type="molecule type" value="Genomic_DNA"/>
</dbReference>
<name>A2CC05_PROM3</name>
<dbReference type="HOGENOM" id="CLU_2247649_0_0_3"/>
<evidence type="ECO:0000313" key="2">
    <source>
        <dbReference type="Proteomes" id="UP000002274"/>
    </source>
</evidence>
<gene>
    <name evidence="1" type="ordered locus">P9303_22801</name>
</gene>
<organism evidence="1 2">
    <name type="scientific">Prochlorococcus marinus (strain MIT 9303)</name>
    <dbReference type="NCBI Taxonomy" id="59922"/>
    <lineage>
        <taxon>Bacteria</taxon>
        <taxon>Bacillati</taxon>
        <taxon>Cyanobacteriota</taxon>
        <taxon>Cyanophyceae</taxon>
        <taxon>Synechococcales</taxon>
        <taxon>Prochlorococcaceae</taxon>
        <taxon>Prochlorococcus</taxon>
    </lineage>
</organism>
<dbReference type="Proteomes" id="UP000002274">
    <property type="component" value="Chromosome"/>
</dbReference>